<gene>
    <name evidence="1" type="ORF">CECT5772_06128</name>
</gene>
<evidence type="ECO:0000313" key="2">
    <source>
        <dbReference type="Proteomes" id="UP000028704"/>
    </source>
</evidence>
<accession>A0A922T1H9</accession>
<protein>
    <submittedName>
        <fullName evidence="1">Uncharacterized protein</fullName>
    </submittedName>
</protein>
<name>A0A922T1H9_9STRE</name>
<sequence length="30" mass="3810">MDNNNCFQYTQRLRELIELEYPEQKTIQEY</sequence>
<dbReference type="AlphaFoldDB" id="A0A922T1H9"/>
<dbReference type="Proteomes" id="UP000028704">
    <property type="component" value="Unassembled WGS sequence"/>
</dbReference>
<organism evidence="1 2">
    <name type="scientific">Streptococcus equi subsp. ruminatorum CECT 5772</name>
    <dbReference type="NCBI Taxonomy" id="1051981"/>
    <lineage>
        <taxon>Bacteria</taxon>
        <taxon>Bacillati</taxon>
        <taxon>Bacillota</taxon>
        <taxon>Bacilli</taxon>
        <taxon>Lactobacillales</taxon>
        <taxon>Streptococcaceae</taxon>
        <taxon>Streptococcus</taxon>
    </lineage>
</organism>
<comment type="caution">
    <text evidence="1">The sequence shown here is derived from an EMBL/GenBank/DDBJ whole genome shotgun (WGS) entry which is preliminary data.</text>
</comment>
<dbReference type="EMBL" id="AWEX01000055">
    <property type="protein sequence ID" value="KED04285.1"/>
    <property type="molecule type" value="Genomic_DNA"/>
</dbReference>
<proteinExistence type="predicted"/>
<reference evidence="1 2" key="1">
    <citation type="journal article" date="2014" name="Int. J. Syst. Evol. Microbiol.">
        <title>Phylogenomics and the dynamic genome evolution of the genus Streptococcus.</title>
        <authorList>
            <consortium name="The Broad Institute Genome Sequencing Platform"/>
            <person name="Richards V.P."/>
            <person name="Palmer S.R."/>
            <person name="Pavinski Bitar P.D."/>
            <person name="Qin X."/>
            <person name="Weinstock G.M."/>
            <person name="Highlander S.K."/>
            <person name="Town C.D."/>
            <person name="Burne R.A."/>
            <person name="Stanhope M.J."/>
        </authorList>
    </citation>
    <scope>NUCLEOTIDE SEQUENCE [LARGE SCALE GENOMIC DNA]</scope>
    <source>
        <strain evidence="1 2">CECT 5772</strain>
    </source>
</reference>
<evidence type="ECO:0000313" key="1">
    <source>
        <dbReference type="EMBL" id="KED04285.1"/>
    </source>
</evidence>